<dbReference type="CDD" id="cd00267">
    <property type="entry name" value="ABC_ATPase"/>
    <property type="match status" value="1"/>
</dbReference>
<keyword evidence="4" id="KW-1185">Reference proteome</keyword>
<organism evidence="3 4">
    <name type="scientific">Saccharothrix saharensis</name>
    <dbReference type="NCBI Taxonomy" id="571190"/>
    <lineage>
        <taxon>Bacteria</taxon>
        <taxon>Bacillati</taxon>
        <taxon>Actinomycetota</taxon>
        <taxon>Actinomycetes</taxon>
        <taxon>Pseudonocardiales</taxon>
        <taxon>Pseudonocardiaceae</taxon>
        <taxon>Saccharothrix</taxon>
    </lineage>
</organism>
<comment type="caution">
    <text evidence="3">The sequence shown here is derived from an EMBL/GenBank/DDBJ whole genome shotgun (WGS) entry which is preliminary data.</text>
</comment>
<dbReference type="SUPFAM" id="SSF50969">
    <property type="entry name" value="YVTN repeat-like/Quinoprotein amine dehydrogenase"/>
    <property type="match status" value="1"/>
</dbReference>
<evidence type="ECO:0000313" key="3">
    <source>
        <dbReference type="EMBL" id="TQM85515.1"/>
    </source>
</evidence>
<dbReference type="Proteomes" id="UP000316628">
    <property type="component" value="Unassembled WGS sequence"/>
</dbReference>
<dbReference type="Pfam" id="PF13365">
    <property type="entry name" value="Trypsin_2"/>
    <property type="match status" value="1"/>
</dbReference>
<dbReference type="Pfam" id="PF20703">
    <property type="entry name" value="nSTAND1"/>
    <property type="match status" value="1"/>
</dbReference>
<dbReference type="SUPFAM" id="SSF50494">
    <property type="entry name" value="Trypsin-like serine proteases"/>
    <property type="match status" value="1"/>
</dbReference>
<feature type="domain" description="Novel STAND NTPase 1" evidence="2">
    <location>
        <begin position="199"/>
        <end position="549"/>
    </location>
</feature>
<dbReference type="Gene3D" id="2.40.10.120">
    <property type="match status" value="1"/>
</dbReference>
<feature type="region of interest" description="Disordered" evidence="1">
    <location>
        <begin position="768"/>
        <end position="787"/>
    </location>
</feature>
<name>A0A543JRY2_9PSEU</name>
<dbReference type="Gene3D" id="2.130.10.10">
    <property type="entry name" value="YVTN repeat-like/Quinoprotein amine dehydrogenase"/>
    <property type="match status" value="2"/>
</dbReference>
<dbReference type="InterPro" id="IPR009003">
    <property type="entry name" value="Peptidase_S1_PA"/>
</dbReference>
<gene>
    <name evidence="3" type="ORF">FHX81_8006</name>
</gene>
<evidence type="ECO:0000259" key="2">
    <source>
        <dbReference type="Pfam" id="PF20703"/>
    </source>
</evidence>
<dbReference type="Gene3D" id="3.40.50.300">
    <property type="entry name" value="P-loop containing nucleotide triphosphate hydrolases"/>
    <property type="match status" value="1"/>
</dbReference>
<dbReference type="InterPro" id="IPR011044">
    <property type="entry name" value="Quino_amine_DH_bsu"/>
</dbReference>
<sequence length="1334" mass="142990">MGSARALPAAVVRVRDGRGQVVGAGFLIAPDLVCTCAHVVADGAEPPERVLVDFPMLPGVPSRAARVRAWRPAEPDGRGDIALLRLTEPPPEGSAALVLGTAENPWGQRFRVPGFPAGHDDGVWAGGSLRERQGTGWVQMQADDGPRIVRGFSGSPVWSEDLDAVIGMTVAAERGSATAYLIPSEALVRVAGELAPPCPFRGLRAFRAEDARYFFGRDEEVDRLAERVARQRIVVVVGPSGCGKSSLVDAGLRPRLEAAGTPVAIVRPVPGQSAEELLAVLRPAAVPGAVLVLDQFEEVVTGDPGTARDVLRLLDELTAGPAGPRVVLTLRAGSLDGLLAVGGVPALDDATVFVAPLTGDRLRQAVERPVALTPGVAYQDGVVDRVLADAQAGTGLLPLVEFTLTELWQAREAGLLTLRGYDRLGGVAGALAGHAERFHRGLGPAEREPVRRLLVRLARPTEDGFALRPTRVDEVPDDLRRVVDVLLGARLLVVREDPGQPRVLALAHEALLRNWATLRGWLEADREFLAWHAQVRERAEQWEREGRDRSLVLRGGPLGTARQWLDQRPSDVDRREHEYVAAGHAAQRRSTRTRRAAVAVMAVLLLVSALLTARTVSANQQLDTTVRHQAAQLLRDLAEREAGISALSALQFALASWRQDPAVGYGALLRQQAVFHDVAEVDVDRFPAPMDVVATTPTGDVAVSATAAGALTAWRDPWGDAPRSWPLGQVDGARIIRVSEDGTTVAVADDAAAIRVWDLRERGDPVLVRPGAADSDPEPLDDASMQVSPSGRHLVLVDDEAVEVWDLTRRSRVTGFVPPPRGTAVVLGVAALDDETGTVALFEARDDSLVHAVRALDTGAEVRSTPGMPNVTRQGRLVLRCAHKVLTGIDVFSGAEVFRRNAPDCLGAATDLTGRYVLVEPDRRTDGSGLVTYLDARDGRAYQSWVPGFELGGDQDFGTGTVVLRSPDGTPDILHVRGRAVLRMRPPRPVEEVGSQYSGHVGQTDLANPAHTEDGTLMAVVDGGGVDGTPGLSLIDTRTRRRLAHVPDLIPPGRLFLRFTRDNARLLLFDGPELVVLDTRDLARLHRVRLPRPAELDGQDGRHWSSTAALVGDRTAVTLHAGLLTRWDLDSGDPLGEPLRVGDTARDLLQAAEHGRVLATPDPDRVVVNTPYEQRWWDLRTRAEGDPIAPETDPAMLAAASRLPQVAIQYASGSAYVHDLESGGTSAPIPLTARVAPIGFTPDGKLVASGEGGVVQVWDPATSRLLGEFRLPEDTTRPAVVGSRLVAANKHGFVSLDLDPSRWFTTLCAAAGRGYTPSEVDRLPLGVEPVDPCA</sequence>
<dbReference type="InterPro" id="IPR015943">
    <property type="entry name" value="WD40/YVTN_repeat-like_dom_sf"/>
</dbReference>
<reference evidence="3 4" key="1">
    <citation type="submission" date="2019-06" db="EMBL/GenBank/DDBJ databases">
        <title>Sequencing the genomes of 1000 actinobacteria strains.</title>
        <authorList>
            <person name="Klenk H.-P."/>
        </authorList>
    </citation>
    <scope>NUCLEOTIDE SEQUENCE [LARGE SCALE GENOMIC DNA]</scope>
    <source>
        <strain evidence="3 4">DSM 45456</strain>
    </source>
</reference>
<accession>A0A543JRY2</accession>
<proteinExistence type="predicted"/>
<dbReference type="InterPro" id="IPR027417">
    <property type="entry name" value="P-loop_NTPase"/>
</dbReference>
<dbReference type="RefSeq" id="WP_170232365.1">
    <property type="nucleotide sequence ID" value="NZ_VFPP01000001.1"/>
</dbReference>
<protein>
    <submittedName>
        <fullName evidence="3">MoxR-like ATPase</fullName>
    </submittedName>
</protein>
<dbReference type="SUPFAM" id="SSF52540">
    <property type="entry name" value="P-loop containing nucleoside triphosphate hydrolases"/>
    <property type="match status" value="1"/>
</dbReference>
<dbReference type="EMBL" id="VFPP01000001">
    <property type="protein sequence ID" value="TQM85515.1"/>
    <property type="molecule type" value="Genomic_DNA"/>
</dbReference>
<dbReference type="InterPro" id="IPR049052">
    <property type="entry name" value="nSTAND1"/>
</dbReference>
<evidence type="ECO:0000256" key="1">
    <source>
        <dbReference type="SAM" id="MobiDB-lite"/>
    </source>
</evidence>
<evidence type="ECO:0000313" key="4">
    <source>
        <dbReference type="Proteomes" id="UP000316628"/>
    </source>
</evidence>